<dbReference type="RefSeq" id="WP_091651919.1">
    <property type="nucleotide sequence ID" value="NZ_FOVW01000003.1"/>
</dbReference>
<feature type="domain" description="Transposase IS110-like N-terminal" evidence="1">
    <location>
        <begin position="15"/>
        <end position="158"/>
    </location>
</feature>
<dbReference type="AlphaFoldDB" id="A0A1I5EA28"/>
<sequence length="410" mass="46115">MSTQIEFEQVIHRGCGLDVHQKTIVSTVSGIDVATETRTFGTFTSQIEELKVWLNSLSITHIAMESTGVYWKPVYNILEEDFKIILVNARHIKHVPGHKTDKKDSEWIAKLLLSGLLKGSFVPAEWIRELRDLCRYKRKLIAQRVAQRNRVHKILEDANIKLASVASDIFGVTGTLIIDALIQKQEDAEYLANLAKGSLRKKMADLKLSLQGRLTEHHRFMLSTLRDSMDSISSQIGDIEARIETYAVEVQQEVELLQTIPGVGKETAINMLAESGIDMEVFPDHKHLASWAGVSPGNNESAGKKKSTRITHGNKYLKTALVEAAWAASHTKDTYLSRKYGAIAARRGSKKALIAVAHKIVIALYYILKNKEPYLEPDDTVYQQKRKQAQIKKSLERLRGLGVQVDIRPN</sequence>
<dbReference type="Proteomes" id="UP000199564">
    <property type="component" value="Unassembled WGS sequence"/>
</dbReference>
<dbReference type="Pfam" id="PF01548">
    <property type="entry name" value="DEDD_Tnp_IS110"/>
    <property type="match status" value="1"/>
</dbReference>
<dbReference type="Pfam" id="PF02371">
    <property type="entry name" value="Transposase_20"/>
    <property type="match status" value="1"/>
</dbReference>
<dbReference type="STRING" id="226506.SAMN04488519_103359"/>
<reference evidence="4" key="1">
    <citation type="submission" date="2016-10" db="EMBL/GenBank/DDBJ databases">
        <authorList>
            <person name="Varghese N."/>
            <person name="Submissions S."/>
        </authorList>
    </citation>
    <scope>NUCLEOTIDE SEQUENCE [LARGE SCALE GENOMIC DNA]</scope>
    <source>
        <strain evidence="4">DSM 15282</strain>
    </source>
</reference>
<dbReference type="GO" id="GO:0003677">
    <property type="term" value="F:DNA binding"/>
    <property type="evidence" value="ECO:0007669"/>
    <property type="project" value="InterPro"/>
</dbReference>
<dbReference type="InterPro" id="IPR047650">
    <property type="entry name" value="Transpos_IS110"/>
</dbReference>
<dbReference type="EMBL" id="FOVW01000003">
    <property type="protein sequence ID" value="SFO08399.1"/>
    <property type="molecule type" value="Genomic_DNA"/>
</dbReference>
<dbReference type="GO" id="GO:0006313">
    <property type="term" value="P:DNA transposition"/>
    <property type="evidence" value="ECO:0007669"/>
    <property type="project" value="InterPro"/>
</dbReference>
<dbReference type="PANTHER" id="PTHR33055">
    <property type="entry name" value="TRANSPOSASE FOR INSERTION SEQUENCE ELEMENT IS1111A"/>
    <property type="match status" value="1"/>
</dbReference>
<evidence type="ECO:0000259" key="1">
    <source>
        <dbReference type="Pfam" id="PF01548"/>
    </source>
</evidence>
<organism evidence="3 4">
    <name type="scientific">Algoriphagus ornithinivorans</name>
    <dbReference type="NCBI Taxonomy" id="226506"/>
    <lineage>
        <taxon>Bacteria</taxon>
        <taxon>Pseudomonadati</taxon>
        <taxon>Bacteroidota</taxon>
        <taxon>Cytophagia</taxon>
        <taxon>Cytophagales</taxon>
        <taxon>Cyclobacteriaceae</taxon>
        <taxon>Algoriphagus</taxon>
    </lineage>
</organism>
<keyword evidence="4" id="KW-1185">Reference proteome</keyword>
<dbReference type="GO" id="GO:0004803">
    <property type="term" value="F:transposase activity"/>
    <property type="evidence" value="ECO:0007669"/>
    <property type="project" value="InterPro"/>
</dbReference>
<dbReference type="PANTHER" id="PTHR33055:SF15">
    <property type="entry name" value="TRANSPOSASE-RELATED"/>
    <property type="match status" value="1"/>
</dbReference>
<proteinExistence type="predicted"/>
<accession>A0A1I5EA28</accession>
<dbReference type="InterPro" id="IPR003346">
    <property type="entry name" value="Transposase_20"/>
</dbReference>
<evidence type="ECO:0000313" key="4">
    <source>
        <dbReference type="Proteomes" id="UP000199564"/>
    </source>
</evidence>
<evidence type="ECO:0000313" key="3">
    <source>
        <dbReference type="EMBL" id="SFO08399.1"/>
    </source>
</evidence>
<feature type="domain" description="Transposase IS116/IS110/IS902 C-terminal" evidence="2">
    <location>
        <begin position="255"/>
        <end position="336"/>
    </location>
</feature>
<dbReference type="InterPro" id="IPR002525">
    <property type="entry name" value="Transp_IS110-like_N"/>
</dbReference>
<gene>
    <name evidence="3" type="ORF">SAMN04488519_103359</name>
</gene>
<dbReference type="NCBIfam" id="NF033542">
    <property type="entry name" value="transpos_IS110"/>
    <property type="match status" value="1"/>
</dbReference>
<protein>
    <submittedName>
        <fullName evidence="3">Transposase</fullName>
    </submittedName>
</protein>
<name>A0A1I5EA28_9BACT</name>
<evidence type="ECO:0000259" key="2">
    <source>
        <dbReference type="Pfam" id="PF02371"/>
    </source>
</evidence>